<name>A0A9P4QI22_9PEZI</name>
<feature type="region of interest" description="Disordered" evidence="2">
    <location>
        <begin position="1214"/>
        <end position="1233"/>
    </location>
</feature>
<protein>
    <recommendedName>
        <fullName evidence="5">Ataxin-10 domain-containing protein</fullName>
    </recommendedName>
</protein>
<keyword evidence="4" id="KW-1185">Reference proteome</keyword>
<feature type="compositionally biased region" description="Polar residues" evidence="2">
    <location>
        <begin position="381"/>
        <end position="396"/>
    </location>
</feature>
<evidence type="ECO:0000256" key="1">
    <source>
        <dbReference type="ARBA" id="ARBA00008384"/>
    </source>
</evidence>
<feature type="region of interest" description="Disordered" evidence="2">
    <location>
        <begin position="894"/>
        <end position="916"/>
    </location>
</feature>
<proteinExistence type="inferred from homology"/>
<feature type="compositionally biased region" description="Polar residues" evidence="2">
    <location>
        <begin position="957"/>
        <end position="975"/>
    </location>
</feature>
<evidence type="ECO:0000313" key="4">
    <source>
        <dbReference type="Proteomes" id="UP000799441"/>
    </source>
</evidence>
<dbReference type="EMBL" id="MU003765">
    <property type="protein sequence ID" value="KAF2726145.1"/>
    <property type="molecule type" value="Genomic_DNA"/>
</dbReference>
<feature type="region of interest" description="Disordered" evidence="2">
    <location>
        <begin position="1249"/>
        <end position="1269"/>
    </location>
</feature>
<feature type="region of interest" description="Disordered" evidence="2">
    <location>
        <begin position="805"/>
        <end position="826"/>
    </location>
</feature>
<organism evidence="3 4">
    <name type="scientific">Polychaeton citri CBS 116435</name>
    <dbReference type="NCBI Taxonomy" id="1314669"/>
    <lineage>
        <taxon>Eukaryota</taxon>
        <taxon>Fungi</taxon>
        <taxon>Dikarya</taxon>
        <taxon>Ascomycota</taxon>
        <taxon>Pezizomycotina</taxon>
        <taxon>Dothideomycetes</taxon>
        <taxon>Dothideomycetidae</taxon>
        <taxon>Capnodiales</taxon>
        <taxon>Capnodiaceae</taxon>
        <taxon>Polychaeton</taxon>
    </lineage>
</organism>
<feature type="region of interest" description="Disordered" evidence="2">
    <location>
        <begin position="203"/>
        <end position="224"/>
    </location>
</feature>
<dbReference type="InterPro" id="IPR051374">
    <property type="entry name" value="Ataxin-10/CTR86_families"/>
</dbReference>
<feature type="compositionally biased region" description="Low complexity" evidence="2">
    <location>
        <begin position="397"/>
        <end position="409"/>
    </location>
</feature>
<accession>A0A9P4QI22</accession>
<feature type="region of interest" description="Disordered" evidence="2">
    <location>
        <begin position="381"/>
        <end position="486"/>
    </location>
</feature>
<sequence length="1355" mass="148081">MAIEPLPSPSSAPPVSGVIKAQPTPADASRLLLRLAFPAYTIHFKSPNYMKPSTLAMLEKRVLKRTLHSTSNRMLGSELSGSGPPAELEPKRIRRAIGCNAEYWEEMVALLRAAVPSLERRSFALWDPSGVDYDTPSGTLISSNYPGLYHDCQTLHTLLCISRNVLTAGRRAQDMAHHAGCEDEVMRIIRCCVRVGARGFDGPSAAERRDGEGESLGPDEGRATDEEKWSHVVAAYKRVLIASLQWLNNFVARNEWRKLSLFTKLFDESGLPMGRTNGERWFEDWVVNLEQRFGGVDSHFLTATQATVTEADPGADPAVEEFQRILTLQNDKRNYVTHDDLYMPFTASAGKKILESGKLELMKRLEGCEPMAQDLAAQIATNPSMTGPGSLLSPQESSGSFVRSASGSRMIPYRHQPPQSPGQQHPVSGEQAAYDNMSDDYPEGEYDDEDDELDEDAEEDEDEDEGDEVEDDDEASLPSLAASTEDGRGLLTDVPLILGPSEIEVLPMLVMSCVVPCPKVPRTKTDEDDDDDDDDDGSYEDLSECFESEAADRLASLRTHILLTTTAGRNLLRELLIFVAAWDLHTNELYFSFITKIIEAIVNCSATPGFSDIPDATEPTTSLYNPAGEVHGGLGAYAYWVLRDRSRSRDIISPAQGVIVKVLASMWRSRGERAKNAVADIQRIGYGTDNGAPPQPPIDILQDLVGSIPTPPYLHTVRHVFTEFRQHIIPQTCALIFLQGQIARGRASAEDFPLNLWDMERMYEGVYGVVEFWGVLGEDYARVCAELAKWGLNNEKDFNWSRDDELTQSEDGHGGDQLPQHENGKTPDFKTWKDVLCEWELSSELVTLLRELELGIHSRVIDYPGDALRGGYITQPLPGTTKLAQKVPVPTQVAATSPLPPQHPASQQRAPVSVERPYDVDPSQKILPRLANTSNAGEIFEPETPLAYPETPHSAAYASSSHQRSQQPESALTYPSSHNESVLYDHESVGDMVAPPPPAQDEPCDFEWRNLKKLTVLVLSSLVWKNGKVQDQVRAAGGLEVLVRCCGPHGQDAMHSAVGNPNARSYAGQVAQRYGYDRPGEENNVGIREHSLMALRFAVEANETNSKYVRDLAGASVEAAAERNAVLSQQAQQQAAFRTYTGQALPPRRASEGNPPSMRHDINVSDIPHDVIANSGFEPYLDENGEVKFRRRRGFEASARVNPAAGIAQIPSAPATATLPSNAPPAPPASTLPQLPTQAELHQKKQAFKPGSANKKLKQQGNIPPADILPKMGRERAAELIQDALKDLPFAAGVAASAAAAVGEMDEASIGDGDASDIASIALKKLNKQFWELAAGQSSVGPGGINTKGGKEGGK</sequence>
<dbReference type="OrthoDB" id="379794at2759"/>
<comment type="caution">
    <text evidence="3">The sequence shown here is derived from an EMBL/GenBank/DDBJ whole genome shotgun (WGS) entry which is preliminary data.</text>
</comment>
<evidence type="ECO:0000313" key="3">
    <source>
        <dbReference type="EMBL" id="KAF2726145.1"/>
    </source>
</evidence>
<dbReference type="GO" id="GO:0005829">
    <property type="term" value="C:cytosol"/>
    <property type="evidence" value="ECO:0007669"/>
    <property type="project" value="TreeGrafter"/>
</dbReference>
<dbReference type="PANTHER" id="PTHR13255:SF0">
    <property type="entry name" value="ATAXIN-10"/>
    <property type="match status" value="1"/>
</dbReference>
<feature type="region of interest" description="Disordered" evidence="2">
    <location>
        <begin position="944"/>
        <end position="975"/>
    </location>
</feature>
<reference evidence="3" key="1">
    <citation type="journal article" date="2020" name="Stud. Mycol.">
        <title>101 Dothideomycetes genomes: a test case for predicting lifestyles and emergence of pathogens.</title>
        <authorList>
            <person name="Haridas S."/>
            <person name="Albert R."/>
            <person name="Binder M."/>
            <person name="Bloem J."/>
            <person name="Labutti K."/>
            <person name="Salamov A."/>
            <person name="Andreopoulos B."/>
            <person name="Baker S."/>
            <person name="Barry K."/>
            <person name="Bills G."/>
            <person name="Bluhm B."/>
            <person name="Cannon C."/>
            <person name="Castanera R."/>
            <person name="Culley D."/>
            <person name="Daum C."/>
            <person name="Ezra D."/>
            <person name="Gonzalez J."/>
            <person name="Henrissat B."/>
            <person name="Kuo A."/>
            <person name="Liang C."/>
            <person name="Lipzen A."/>
            <person name="Lutzoni F."/>
            <person name="Magnuson J."/>
            <person name="Mondo S."/>
            <person name="Nolan M."/>
            <person name="Ohm R."/>
            <person name="Pangilinan J."/>
            <person name="Park H.-J."/>
            <person name="Ramirez L."/>
            <person name="Alfaro M."/>
            <person name="Sun H."/>
            <person name="Tritt A."/>
            <person name="Yoshinaga Y."/>
            <person name="Zwiers L.-H."/>
            <person name="Turgeon B."/>
            <person name="Goodwin S."/>
            <person name="Spatafora J."/>
            <person name="Crous P."/>
            <person name="Grigoriev I."/>
        </authorList>
    </citation>
    <scope>NUCLEOTIDE SEQUENCE</scope>
    <source>
        <strain evidence="3">CBS 116435</strain>
    </source>
</reference>
<evidence type="ECO:0000256" key="2">
    <source>
        <dbReference type="SAM" id="MobiDB-lite"/>
    </source>
</evidence>
<gene>
    <name evidence="3" type="ORF">K431DRAFT_280163</name>
</gene>
<feature type="compositionally biased region" description="Acidic residues" evidence="2">
    <location>
        <begin position="437"/>
        <end position="475"/>
    </location>
</feature>
<comment type="similarity">
    <text evidence="1">Belongs to the ataxin-10 family.</text>
</comment>
<feature type="compositionally biased region" description="Acidic residues" evidence="2">
    <location>
        <begin position="526"/>
        <end position="540"/>
    </location>
</feature>
<dbReference type="Proteomes" id="UP000799441">
    <property type="component" value="Unassembled WGS sequence"/>
</dbReference>
<feature type="region of interest" description="Disordered" evidence="2">
    <location>
        <begin position="520"/>
        <end position="540"/>
    </location>
</feature>
<evidence type="ECO:0008006" key="5">
    <source>
        <dbReference type="Google" id="ProtNLM"/>
    </source>
</evidence>
<dbReference type="PANTHER" id="PTHR13255">
    <property type="entry name" value="ATAXIN-10"/>
    <property type="match status" value="1"/>
</dbReference>
<feature type="compositionally biased region" description="Basic and acidic residues" evidence="2">
    <location>
        <begin position="805"/>
        <end position="814"/>
    </location>
</feature>